<protein>
    <submittedName>
        <fullName evidence="1">Uncharacterized protein</fullName>
    </submittedName>
</protein>
<gene>
    <name evidence="1" type="ORF">M9H77_18928</name>
</gene>
<evidence type="ECO:0000313" key="1">
    <source>
        <dbReference type="EMBL" id="KAI5669075.1"/>
    </source>
</evidence>
<proteinExistence type="predicted"/>
<evidence type="ECO:0000313" key="2">
    <source>
        <dbReference type="Proteomes" id="UP001060085"/>
    </source>
</evidence>
<dbReference type="Proteomes" id="UP001060085">
    <property type="component" value="Linkage Group LG04"/>
</dbReference>
<organism evidence="1 2">
    <name type="scientific">Catharanthus roseus</name>
    <name type="common">Madagascar periwinkle</name>
    <name type="synonym">Vinca rosea</name>
    <dbReference type="NCBI Taxonomy" id="4058"/>
    <lineage>
        <taxon>Eukaryota</taxon>
        <taxon>Viridiplantae</taxon>
        <taxon>Streptophyta</taxon>
        <taxon>Embryophyta</taxon>
        <taxon>Tracheophyta</taxon>
        <taxon>Spermatophyta</taxon>
        <taxon>Magnoliopsida</taxon>
        <taxon>eudicotyledons</taxon>
        <taxon>Gunneridae</taxon>
        <taxon>Pentapetalae</taxon>
        <taxon>asterids</taxon>
        <taxon>lamiids</taxon>
        <taxon>Gentianales</taxon>
        <taxon>Apocynaceae</taxon>
        <taxon>Rauvolfioideae</taxon>
        <taxon>Vinceae</taxon>
        <taxon>Catharanthinae</taxon>
        <taxon>Catharanthus</taxon>
    </lineage>
</organism>
<accession>A0ACC0B8U3</accession>
<dbReference type="EMBL" id="CM044704">
    <property type="protein sequence ID" value="KAI5669075.1"/>
    <property type="molecule type" value="Genomic_DNA"/>
</dbReference>
<sequence>MRTNNEVREHLIVEGFIKGYTHGVAHGERKFSSSSTPRSTPIENSVVNEHGDMEEMLHDAFGIPSHDHKFNLPSGSWGMVLQSIGSKWRNWKSKLKRHPPTRVDVFNKCCTNSNGNPSSSEVSIAMFVRQFYNSCKRKHRKRGFNFLCFGPSTWRGFV</sequence>
<reference evidence="2" key="1">
    <citation type="journal article" date="2023" name="Nat. Plants">
        <title>Single-cell RNA sequencing provides a high-resolution roadmap for understanding the multicellular compartmentation of specialized metabolism.</title>
        <authorList>
            <person name="Sun S."/>
            <person name="Shen X."/>
            <person name="Li Y."/>
            <person name="Li Y."/>
            <person name="Wang S."/>
            <person name="Li R."/>
            <person name="Zhang H."/>
            <person name="Shen G."/>
            <person name="Guo B."/>
            <person name="Wei J."/>
            <person name="Xu J."/>
            <person name="St-Pierre B."/>
            <person name="Chen S."/>
            <person name="Sun C."/>
        </authorList>
    </citation>
    <scope>NUCLEOTIDE SEQUENCE [LARGE SCALE GENOMIC DNA]</scope>
</reference>
<comment type="caution">
    <text evidence="1">The sequence shown here is derived from an EMBL/GenBank/DDBJ whole genome shotgun (WGS) entry which is preliminary data.</text>
</comment>
<keyword evidence="2" id="KW-1185">Reference proteome</keyword>
<name>A0ACC0B8U3_CATRO</name>